<dbReference type="InterPro" id="IPR029063">
    <property type="entry name" value="SAM-dependent_MTases_sf"/>
</dbReference>
<dbReference type="EMBL" id="JIDS01000002">
    <property type="protein sequence ID" value="EZK38768.1"/>
    <property type="molecule type" value="Genomic_DNA"/>
</dbReference>
<dbReference type="Gene3D" id="3.40.50.150">
    <property type="entry name" value="Vaccinia Virus protein VP39"/>
    <property type="match status" value="1"/>
</dbReference>
<name>A0AAD3AU06_FRATT</name>
<comment type="caution">
    <text evidence="1">The sequence shown here is derived from an EMBL/GenBank/DDBJ whole genome shotgun (WGS) entry which is preliminary data.</text>
</comment>
<reference evidence="1 2" key="1">
    <citation type="submission" date="2014-03" db="EMBL/GenBank/DDBJ databases">
        <title>The Genome Sequence of Francisella tularensis subsp. tularensis str. SCHU S4 substr. FSC043.</title>
        <authorList>
            <consortium name="The Broad Institute Genomics Platform"/>
            <consortium name="The Broad Institute Genome Sequencing Center for Infectious Disease"/>
            <person name="Chapman S.B."/>
            <person name="Guina T."/>
            <person name="Gelhaus C."/>
            <person name="Comer J."/>
            <person name="Sellati T."/>
            <person name="Sjostedt A."/>
            <person name="Young S.K."/>
            <person name="Zeng Q."/>
            <person name="Gargeya S."/>
            <person name="Abouelleil A."/>
            <person name="Alvarado L."/>
            <person name="Chapman S.B."/>
            <person name="Gainer-Dewar J."/>
            <person name="Goldberg J."/>
            <person name="Griggs A."/>
            <person name="Gujja S."/>
            <person name="Hansen M."/>
            <person name="Howarth C."/>
            <person name="Imamovic A."/>
            <person name="Larimer J."/>
            <person name="Murphy C."/>
            <person name="Naylor J."/>
            <person name="Pearson M."/>
            <person name="Poon T.W."/>
            <person name="Priest M."/>
            <person name="Roberts A."/>
            <person name="Saif S."/>
            <person name="Shea T."/>
            <person name="Sykes S."/>
            <person name="Wortman J."/>
            <person name="Nusbaum C."/>
            <person name="Birren B."/>
        </authorList>
    </citation>
    <scope>NUCLEOTIDE SEQUENCE [LARGE SCALE GENOMIC DNA]</scope>
    <source>
        <strain evidence="1 2">Schu S4</strain>
    </source>
</reference>
<dbReference type="SUPFAM" id="SSF53335">
    <property type="entry name" value="S-adenosyl-L-methionine-dependent methyltransferases"/>
    <property type="match status" value="1"/>
</dbReference>
<dbReference type="Proteomes" id="UP000023806">
    <property type="component" value="Unassembled WGS sequence"/>
</dbReference>
<proteinExistence type="predicted"/>
<dbReference type="AlphaFoldDB" id="A0AAD3AU06"/>
<sequence length="276" mass="32458">MMIFVIIFIPNYIKTDSYMFNYNLFLNRLSKRKLYPKSFIKNEIAQRLLKRLEFIKLDPKDILVTGYSDSDYLERLQKRFPNADIHTSQNLKQHFDIIFSNSIIHITDNLSQELDDYYQLLNDNGILLFSTFGDKSFATLKEAVTSVSNYKHTNTMIDLLTWGNTLQASQYKTPAIESDLITFTYENINTLFEDIRYLNEPLADTNMQFGLTGKNMWLRFVEKFKQNLQLEIEALYGYAVRKAQDNTLKSRANPNRITLEELKKQIADFKKNSQND</sequence>
<evidence type="ECO:0000313" key="2">
    <source>
        <dbReference type="Proteomes" id="UP000023806"/>
    </source>
</evidence>
<protein>
    <recommendedName>
        <fullName evidence="3">Biotin synthase</fullName>
    </recommendedName>
</protein>
<organism evidence="1 2">
    <name type="scientific">Francisella tularensis subsp. tularensis str. SCHU S4 substr. FSC237</name>
    <dbReference type="NCBI Taxonomy" id="1341660"/>
    <lineage>
        <taxon>Bacteria</taxon>
        <taxon>Pseudomonadati</taxon>
        <taxon>Pseudomonadota</taxon>
        <taxon>Gammaproteobacteria</taxon>
        <taxon>Thiotrichales</taxon>
        <taxon>Francisellaceae</taxon>
        <taxon>Francisella</taxon>
    </lineage>
</organism>
<evidence type="ECO:0008006" key="3">
    <source>
        <dbReference type="Google" id="ProtNLM"/>
    </source>
</evidence>
<accession>A0AAD3AU06</accession>
<evidence type="ECO:0000313" key="1">
    <source>
        <dbReference type="EMBL" id="EZK38768.1"/>
    </source>
</evidence>
<gene>
    <name evidence="1" type="ORF">P250_03542</name>
</gene>